<evidence type="ECO:0000256" key="2">
    <source>
        <dbReference type="SAM" id="SignalP"/>
    </source>
</evidence>
<feature type="signal peptide" evidence="2">
    <location>
        <begin position="1"/>
        <end position="25"/>
    </location>
</feature>
<reference evidence="3" key="1">
    <citation type="submission" date="2019-02" db="EMBL/GenBank/DDBJ databases">
        <authorList>
            <consortium name="Pathogen Informatics"/>
        </authorList>
    </citation>
    <scope>NUCLEOTIDE SEQUENCE</scope>
    <source>
        <strain evidence="3">3012STDY6733949</strain>
    </source>
</reference>
<dbReference type="EMBL" id="CAACYE010000005">
    <property type="protein sequence ID" value="VFA85819.1"/>
    <property type="molecule type" value="Genomic_DNA"/>
</dbReference>
<dbReference type="AlphaFoldDB" id="A0A449H3T9"/>
<dbReference type="RefSeq" id="WP_011211520.1">
    <property type="nucleotide sequence ID" value="NZ_CAACYE020000001.1"/>
</dbReference>
<feature type="region of interest" description="Disordered" evidence="1">
    <location>
        <begin position="25"/>
        <end position="63"/>
    </location>
</feature>
<evidence type="ECO:0000256" key="1">
    <source>
        <dbReference type="SAM" id="MobiDB-lite"/>
    </source>
</evidence>
<feature type="chain" id="PRO_5041166377" description="Large secreted protein" evidence="2">
    <location>
        <begin position="26"/>
        <end position="153"/>
    </location>
</feature>
<proteinExistence type="predicted"/>
<feature type="compositionally biased region" description="Low complexity" evidence="1">
    <location>
        <begin position="36"/>
        <end position="49"/>
    </location>
</feature>
<name>A0A449H3T9_NOCFR</name>
<evidence type="ECO:0000313" key="3">
    <source>
        <dbReference type="EMBL" id="VFA85819.1"/>
    </source>
</evidence>
<sequence length="153" mass="16084">MYRRSSRRLAVVVAVALIGPLAASCGEENDTAPQDTATSAVTSTAQTPTEAPDAPPGTTFTPDPTIVDAHPIPFTSWTRLAPDRLAVHFQTGTPECYGIDVTTTETDSAVTIELRSGRLAEAADRMCVMIAVFGTVEVQLDAPLGARQVLSAV</sequence>
<dbReference type="GeneID" id="61135570"/>
<dbReference type="PROSITE" id="PS51257">
    <property type="entry name" value="PROKAR_LIPOPROTEIN"/>
    <property type="match status" value="1"/>
</dbReference>
<accession>A0A449H3T9</accession>
<gene>
    <name evidence="3" type="ORF">NCTC1935_03664</name>
</gene>
<evidence type="ECO:0008006" key="4">
    <source>
        <dbReference type="Google" id="ProtNLM"/>
    </source>
</evidence>
<dbReference type="OMA" id="PFESWSR"/>
<organism evidence="3">
    <name type="scientific">Nocardia farcinica</name>
    <dbReference type="NCBI Taxonomy" id="37329"/>
    <lineage>
        <taxon>Bacteria</taxon>
        <taxon>Bacillati</taxon>
        <taxon>Actinomycetota</taxon>
        <taxon>Actinomycetes</taxon>
        <taxon>Mycobacteriales</taxon>
        <taxon>Nocardiaceae</taxon>
        <taxon>Nocardia</taxon>
    </lineage>
</organism>
<protein>
    <recommendedName>
        <fullName evidence="4">Large secreted protein</fullName>
    </recommendedName>
</protein>
<keyword evidence="2" id="KW-0732">Signal</keyword>